<evidence type="ECO:0000256" key="4">
    <source>
        <dbReference type="PROSITE-ProRule" id="PRU00409"/>
    </source>
</evidence>
<organism evidence="6 9">
    <name type="scientific">Bacillus thuringiensis</name>
    <dbReference type="NCBI Taxonomy" id="1428"/>
    <lineage>
        <taxon>Bacteria</taxon>
        <taxon>Bacillati</taxon>
        <taxon>Bacillota</taxon>
        <taxon>Bacilli</taxon>
        <taxon>Bacillales</taxon>
        <taxon>Bacillaceae</taxon>
        <taxon>Bacillus</taxon>
        <taxon>Bacillus cereus group</taxon>
    </lineage>
</organism>
<reference evidence="6" key="3">
    <citation type="journal article" date="2021" name="J. Invertebr. Pathol.">
        <title>Molecular characterization of a Bacillus thuringiensis strain from Argentina, toxic against Lepidoptera and Coleoptera, based on its whole-genome and Cry protein analysis.</title>
        <authorList>
            <person name="Nicolas Lazarte J."/>
            <person name="Pia Valacco M."/>
            <person name="Moreno S."/>
            <person name="Salerno G.L."/>
            <person name="Beron C.M."/>
        </authorList>
    </citation>
    <scope>NUCLEOTIDE SEQUENCE</scope>
    <source>
        <strain evidence="6">FCC7</strain>
    </source>
</reference>
<reference evidence="6" key="2">
    <citation type="submission" date="2019-07" db="EMBL/GenBank/DDBJ databases">
        <authorList>
            <person name="Lazarte J.N."/>
            <person name="Poliero A."/>
            <person name="Beron C."/>
        </authorList>
    </citation>
    <scope>NUCLEOTIDE SEQUENCE</scope>
    <source>
        <strain evidence="6">FCC7</strain>
    </source>
</reference>
<keyword evidence="3 4" id="KW-0067">ATP-binding</keyword>
<evidence type="ECO:0000259" key="5">
    <source>
        <dbReference type="PROSITE" id="PS50975"/>
    </source>
</evidence>
<dbReference type="InterPro" id="IPR011761">
    <property type="entry name" value="ATP-grasp"/>
</dbReference>
<dbReference type="SUPFAM" id="SSF56059">
    <property type="entry name" value="Glutathione synthetase ATP-binding domain-like"/>
    <property type="match status" value="1"/>
</dbReference>
<evidence type="ECO:0000313" key="9">
    <source>
        <dbReference type="Proteomes" id="UP000775627"/>
    </source>
</evidence>
<dbReference type="Proteomes" id="UP000223839">
    <property type="component" value="Unassembled WGS sequence"/>
</dbReference>
<dbReference type="AlphaFoldDB" id="A0AAW4HZQ2"/>
<keyword evidence="2 4" id="KW-0547">Nucleotide-binding</keyword>
<proteinExistence type="predicted"/>
<evidence type="ECO:0000256" key="1">
    <source>
        <dbReference type="ARBA" id="ARBA00022598"/>
    </source>
</evidence>
<dbReference type="Gene3D" id="3.30.470.20">
    <property type="entry name" value="ATP-grasp fold, B domain"/>
    <property type="match status" value="1"/>
</dbReference>
<sequence>MAILIVDSGPYTDIPLLLKETKQELVLLTDDKFTGSTEGYVYVEKFLNFETNTNVIIRALELAKLYKFTSVIAFREGYILPAAIIRDRLGIPGQTGRSALMFRDKLKMKEVACHSVEVPVFQRIKHPIDVYDFIQKHNFPVVVKPISGVTSSKTYVIRSYEDLALLYQNVPLFDFEVEKYMESTIYTVDGFINNGELVMTWIARYVNDCLSFKEGKGVSRVELELSNPLSARLYDFVKQLFKTMELPYNTTFHLEVFHTLDDHLVLCEVASRTGGNTDYITQAAYNLSITEVSIQAQCGLTIETDWKKRNNMLFGYMTFPPKNKTLDYIPESLPFPWVSSYTLRGKPGTTYKLATNSADRLATAVIEGRSEEEIIARMEETNDWFNQHCKWR</sequence>
<evidence type="ECO:0000313" key="8">
    <source>
        <dbReference type="Proteomes" id="UP000223839"/>
    </source>
</evidence>
<dbReference type="PROSITE" id="PS50975">
    <property type="entry name" value="ATP_GRASP"/>
    <property type="match status" value="1"/>
</dbReference>
<name>A0AAW4HZQ2_BACTU</name>
<dbReference type="Gene3D" id="3.40.50.20">
    <property type="match status" value="1"/>
</dbReference>
<dbReference type="GO" id="GO:0005524">
    <property type="term" value="F:ATP binding"/>
    <property type="evidence" value="ECO:0007669"/>
    <property type="project" value="UniProtKB-UniRule"/>
</dbReference>
<evidence type="ECO:0000313" key="6">
    <source>
        <dbReference type="EMBL" id="MBN9901727.1"/>
    </source>
</evidence>
<feature type="domain" description="ATP-grasp" evidence="5">
    <location>
        <begin position="108"/>
        <end position="298"/>
    </location>
</feature>
<dbReference type="RefSeq" id="WP_097920764.1">
    <property type="nucleotide sequence ID" value="NZ_CP125662.1"/>
</dbReference>
<gene>
    <name evidence="7" type="ORF">COJ61_00405</name>
    <name evidence="6" type="ORF">FME64_31340</name>
</gene>
<dbReference type="EMBL" id="VIXF01000014">
    <property type="protein sequence ID" value="MBN9901727.1"/>
    <property type="molecule type" value="Genomic_DNA"/>
</dbReference>
<evidence type="ECO:0000256" key="2">
    <source>
        <dbReference type="ARBA" id="ARBA00022741"/>
    </source>
</evidence>
<accession>A0AAW4HZQ2</accession>
<dbReference type="PANTHER" id="PTHR43585">
    <property type="entry name" value="FUMIPYRROLE BIOSYNTHESIS PROTEIN C"/>
    <property type="match status" value="1"/>
</dbReference>
<dbReference type="EMBL" id="NUYG01000001">
    <property type="protein sequence ID" value="PFM96860.1"/>
    <property type="molecule type" value="Genomic_DNA"/>
</dbReference>
<protein>
    <recommendedName>
        <fullName evidence="5">ATP-grasp domain-containing protein</fullName>
    </recommendedName>
</protein>
<evidence type="ECO:0000313" key="7">
    <source>
        <dbReference type="EMBL" id="PFM96860.1"/>
    </source>
</evidence>
<dbReference type="Gene3D" id="3.30.1490.20">
    <property type="entry name" value="ATP-grasp fold, A domain"/>
    <property type="match status" value="1"/>
</dbReference>
<comment type="caution">
    <text evidence="6">The sequence shown here is derived from an EMBL/GenBank/DDBJ whole genome shotgun (WGS) entry which is preliminary data.</text>
</comment>
<dbReference type="InterPro" id="IPR013815">
    <property type="entry name" value="ATP_grasp_subdomain_1"/>
</dbReference>
<dbReference type="PANTHER" id="PTHR43585:SF2">
    <property type="entry name" value="ATP-GRASP ENZYME FSQD"/>
    <property type="match status" value="1"/>
</dbReference>
<dbReference type="GO" id="GO:0046872">
    <property type="term" value="F:metal ion binding"/>
    <property type="evidence" value="ECO:0007669"/>
    <property type="project" value="InterPro"/>
</dbReference>
<dbReference type="InterPro" id="IPR052032">
    <property type="entry name" value="ATP-dep_AA_Ligase"/>
</dbReference>
<keyword evidence="1" id="KW-0436">Ligase</keyword>
<dbReference type="GO" id="GO:0016874">
    <property type="term" value="F:ligase activity"/>
    <property type="evidence" value="ECO:0007669"/>
    <property type="project" value="UniProtKB-KW"/>
</dbReference>
<dbReference type="Proteomes" id="UP000775627">
    <property type="component" value="Unassembled WGS sequence"/>
</dbReference>
<evidence type="ECO:0000256" key="3">
    <source>
        <dbReference type="ARBA" id="ARBA00022840"/>
    </source>
</evidence>
<reference evidence="7 8" key="1">
    <citation type="submission" date="2017-09" db="EMBL/GenBank/DDBJ databases">
        <title>Large-scale bioinformatics analysis of Bacillus genomes uncovers conserved roles of natural products in bacterial physiology.</title>
        <authorList>
            <consortium name="Agbiome Team Llc"/>
            <person name="Bleich R.M."/>
            <person name="Grubbs K.J."/>
            <person name="Santa Maria K.C."/>
            <person name="Allen S.E."/>
            <person name="Farag S."/>
            <person name="Shank E.A."/>
            <person name="Bowers A."/>
        </authorList>
    </citation>
    <scope>NUCLEOTIDE SEQUENCE [LARGE SCALE GENOMIC DNA]</scope>
    <source>
        <strain evidence="7 8">AFS077661</strain>
    </source>
</reference>